<evidence type="ECO:0000313" key="4">
    <source>
        <dbReference type="EMBL" id="CAB4805130.1"/>
    </source>
</evidence>
<evidence type="ECO:0000313" key="5">
    <source>
        <dbReference type="EMBL" id="CAB4855703.1"/>
    </source>
</evidence>
<dbReference type="AlphaFoldDB" id="A0A6J6UNU7"/>
<gene>
    <name evidence="2" type="ORF">UFOPK2658_00191</name>
    <name evidence="3" type="ORF">UFOPK2880_00085</name>
    <name evidence="4" type="ORF">UFOPK3004_00890</name>
    <name evidence="5" type="ORF">UFOPK3304_00098</name>
    <name evidence="6" type="ORF">UFOPK3494_00091</name>
    <name evidence="7" type="ORF">UFOPK4134_01306</name>
</gene>
<evidence type="ECO:0000313" key="7">
    <source>
        <dbReference type="EMBL" id="CAB5034110.1"/>
    </source>
</evidence>
<evidence type="ECO:0000313" key="2">
    <source>
        <dbReference type="EMBL" id="CAB4707615.1"/>
    </source>
</evidence>
<feature type="transmembrane region" description="Helical" evidence="1">
    <location>
        <begin position="49"/>
        <end position="67"/>
    </location>
</feature>
<keyword evidence="1" id="KW-1133">Transmembrane helix</keyword>
<accession>A0A6J6UNU7</accession>
<dbReference type="EMBL" id="CAEZYH010000004">
    <property type="protein sequence ID" value="CAB4707615.1"/>
    <property type="molecule type" value="Genomic_DNA"/>
</dbReference>
<evidence type="ECO:0000313" key="3">
    <source>
        <dbReference type="EMBL" id="CAB4760668.1"/>
    </source>
</evidence>
<feature type="transmembrane region" description="Helical" evidence="1">
    <location>
        <begin position="74"/>
        <end position="95"/>
    </location>
</feature>
<dbReference type="PANTHER" id="PTHR40078:SF1">
    <property type="entry name" value="INTEGRAL MEMBRANE PROTEIN"/>
    <property type="match status" value="1"/>
</dbReference>
<sequence length="208" mass="22129">MSKLYAEKLARCITGLAFFGFGITLFLRANLGLAPWDIFHKGLSEKFDISIGLVIEGVGLLLLLLWIPLRQRPGVGTILNAIEIGLVVNLTKPIIGEPDQLLIRALMVVAGVIVIGLGSALYIGAGLGSGPRDGLMLGLSKRSIAGRQISIRVARTAVEISVMVAGLFLGGSIGIGTLIFMFGIGPLVQLILPRFEMRLASDMLPEPK</sequence>
<keyword evidence="1" id="KW-0812">Transmembrane</keyword>
<dbReference type="PANTHER" id="PTHR40078">
    <property type="entry name" value="INTEGRAL MEMBRANE PROTEIN-RELATED"/>
    <property type="match status" value="1"/>
</dbReference>
<keyword evidence="1" id="KW-0472">Membrane</keyword>
<dbReference type="EMBL" id="CAFBLJ010000003">
    <property type="protein sequence ID" value="CAB4855703.1"/>
    <property type="molecule type" value="Genomic_DNA"/>
</dbReference>
<dbReference type="EMBL" id="CAFAAL010000068">
    <property type="protein sequence ID" value="CAB4805130.1"/>
    <property type="molecule type" value="Genomic_DNA"/>
</dbReference>
<dbReference type="Pfam" id="PF19700">
    <property type="entry name" value="DUF6198"/>
    <property type="match status" value="1"/>
</dbReference>
<evidence type="ECO:0000313" key="6">
    <source>
        <dbReference type="EMBL" id="CAB4888010.1"/>
    </source>
</evidence>
<proteinExistence type="predicted"/>
<organism evidence="3">
    <name type="scientific">freshwater metagenome</name>
    <dbReference type="NCBI Taxonomy" id="449393"/>
    <lineage>
        <taxon>unclassified sequences</taxon>
        <taxon>metagenomes</taxon>
        <taxon>ecological metagenomes</taxon>
    </lineage>
</organism>
<name>A0A6J6UNU7_9ZZZZ</name>
<protein>
    <submittedName>
        <fullName evidence="3">Unannotated protein</fullName>
    </submittedName>
</protein>
<dbReference type="EMBL" id="CAFBPS010000110">
    <property type="protein sequence ID" value="CAB5034110.1"/>
    <property type="molecule type" value="Genomic_DNA"/>
</dbReference>
<dbReference type="EMBL" id="CAFBMF010000003">
    <property type="protein sequence ID" value="CAB4888010.1"/>
    <property type="molecule type" value="Genomic_DNA"/>
</dbReference>
<feature type="transmembrane region" description="Helical" evidence="1">
    <location>
        <begin position="101"/>
        <end position="128"/>
    </location>
</feature>
<evidence type="ECO:0000256" key="1">
    <source>
        <dbReference type="SAM" id="Phobius"/>
    </source>
</evidence>
<feature type="transmembrane region" description="Helical" evidence="1">
    <location>
        <begin position="12"/>
        <end position="29"/>
    </location>
</feature>
<dbReference type="InterPro" id="IPR038750">
    <property type="entry name" value="YczE/YyaS-like"/>
</dbReference>
<reference evidence="3" key="1">
    <citation type="submission" date="2020-05" db="EMBL/GenBank/DDBJ databases">
        <authorList>
            <person name="Chiriac C."/>
            <person name="Salcher M."/>
            <person name="Ghai R."/>
            <person name="Kavagutti S V."/>
        </authorList>
    </citation>
    <scope>NUCLEOTIDE SEQUENCE</scope>
</reference>
<dbReference type="EMBL" id="CAEZZP010000002">
    <property type="protein sequence ID" value="CAB4760668.1"/>
    <property type="molecule type" value="Genomic_DNA"/>
</dbReference>